<gene>
    <name evidence="2" type="ORF">QNH46_19295</name>
</gene>
<dbReference type="SUPFAM" id="SSF53335">
    <property type="entry name" value="S-adenosyl-L-methionine-dependent methyltransferases"/>
    <property type="match status" value="1"/>
</dbReference>
<dbReference type="PANTHER" id="PTHR43591">
    <property type="entry name" value="METHYLTRANSFERASE"/>
    <property type="match status" value="1"/>
</dbReference>
<evidence type="ECO:0000259" key="1">
    <source>
        <dbReference type="Pfam" id="PF08241"/>
    </source>
</evidence>
<dbReference type="GO" id="GO:0008757">
    <property type="term" value="F:S-adenosylmethionine-dependent methyltransferase activity"/>
    <property type="evidence" value="ECO:0007669"/>
    <property type="project" value="InterPro"/>
</dbReference>
<dbReference type="PANTHER" id="PTHR43591:SF24">
    <property type="entry name" value="2-METHOXY-6-POLYPRENYL-1,4-BENZOQUINOL METHYLASE, MITOCHONDRIAL"/>
    <property type="match status" value="1"/>
</dbReference>
<dbReference type="Proteomes" id="UP001177943">
    <property type="component" value="Chromosome"/>
</dbReference>
<proteinExistence type="predicted"/>
<evidence type="ECO:0000313" key="3">
    <source>
        <dbReference type="Proteomes" id="UP001177943"/>
    </source>
</evidence>
<sequence>MGSIHDWKPELYDQKLGFVSDYGKDVLRLLQPQPGEMILDLGCGTGDLSFEIQNSGARVLGMDYSPAMIEQGRRKYPSLDFIVGNAADFSLDQSMDAVFSNAALHWIKDAEAVAACVWRALRPGGRFVAEFGGRGNVDTIIQSTCKVLSEHYGIDGEQRNPWFFPSIGEYSSLLEAQGFRVTYAVHFDRPTPLEDGENGLFHWLSGLGADEFFQDLSDTNRARAFQQICNAARAKLYQDNVWFADYKRIRVVAFK</sequence>
<feature type="domain" description="Methyltransferase type 11" evidence="1">
    <location>
        <begin position="39"/>
        <end position="128"/>
    </location>
</feature>
<dbReference type="InterPro" id="IPR029063">
    <property type="entry name" value="SAM-dependent_MTases_sf"/>
</dbReference>
<dbReference type="EMBL" id="CP126084">
    <property type="protein sequence ID" value="WHX48224.1"/>
    <property type="molecule type" value="Genomic_DNA"/>
</dbReference>
<dbReference type="AlphaFoldDB" id="A0AA95I0F3"/>
<name>A0AA95I0F3_9BACL</name>
<dbReference type="GO" id="GO:0032259">
    <property type="term" value="P:methylation"/>
    <property type="evidence" value="ECO:0007669"/>
    <property type="project" value="UniProtKB-KW"/>
</dbReference>
<evidence type="ECO:0000313" key="2">
    <source>
        <dbReference type="EMBL" id="WHX48224.1"/>
    </source>
</evidence>
<organism evidence="2 3">
    <name type="scientific">Paenibacillus woosongensis</name>
    <dbReference type="NCBI Taxonomy" id="307580"/>
    <lineage>
        <taxon>Bacteria</taxon>
        <taxon>Bacillati</taxon>
        <taxon>Bacillota</taxon>
        <taxon>Bacilli</taxon>
        <taxon>Bacillales</taxon>
        <taxon>Paenibacillaceae</taxon>
        <taxon>Paenibacillus</taxon>
    </lineage>
</organism>
<keyword evidence="2" id="KW-0808">Transferase</keyword>
<protein>
    <submittedName>
        <fullName evidence="2">Methyltransferase domain-containing protein</fullName>
    </submittedName>
</protein>
<dbReference type="Gene3D" id="3.40.50.150">
    <property type="entry name" value="Vaccinia Virus protein VP39"/>
    <property type="match status" value="1"/>
</dbReference>
<dbReference type="Pfam" id="PF08241">
    <property type="entry name" value="Methyltransf_11"/>
    <property type="match status" value="1"/>
</dbReference>
<dbReference type="KEGG" id="pwn:QNH46_19295"/>
<dbReference type="CDD" id="cd02440">
    <property type="entry name" value="AdoMet_MTases"/>
    <property type="match status" value="1"/>
</dbReference>
<keyword evidence="2" id="KW-0489">Methyltransferase</keyword>
<accession>A0AA95I0F3</accession>
<dbReference type="RefSeq" id="WP_283925656.1">
    <property type="nucleotide sequence ID" value="NZ_CP126084.1"/>
</dbReference>
<reference evidence="2" key="1">
    <citation type="submission" date="2023-05" db="EMBL/GenBank/DDBJ databases">
        <title>Comparative genomics of Bacillaceae isolates and their secondary metabolite potential.</title>
        <authorList>
            <person name="Song L."/>
            <person name="Nielsen L.J."/>
            <person name="Mohite O."/>
            <person name="Xu X."/>
            <person name="Weber T."/>
            <person name="Kovacs A.T."/>
        </authorList>
    </citation>
    <scope>NUCLEOTIDE SEQUENCE</scope>
    <source>
        <strain evidence="2">B2_4</strain>
    </source>
</reference>
<dbReference type="InterPro" id="IPR013216">
    <property type="entry name" value="Methyltransf_11"/>
</dbReference>